<dbReference type="PROSITE" id="PS50893">
    <property type="entry name" value="ABC_TRANSPORTER_2"/>
    <property type="match status" value="1"/>
</dbReference>
<comment type="similarity">
    <text evidence="2">Belongs to the ABC transporter superfamily.</text>
</comment>
<evidence type="ECO:0000259" key="10">
    <source>
        <dbReference type="PROSITE" id="PS50893"/>
    </source>
</evidence>
<proteinExistence type="inferred from homology"/>
<dbReference type="InterPro" id="IPR050388">
    <property type="entry name" value="ABC_Ni/Peptide_Import"/>
</dbReference>
<comment type="subcellular location">
    <subcellularLocation>
        <location evidence="1">Cell inner membrane</location>
        <topology evidence="1">Peripheral membrane protein</topology>
    </subcellularLocation>
</comment>
<evidence type="ECO:0000313" key="11">
    <source>
        <dbReference type="EMBL" id="CAI2717716.1"/>
    </source>
</evidence>
<dbReference type="Pfam" id="PF00005">
    <property type="entry name" value="ABC_tran"/>
    <property type="match status" value="1"/>
</dbReference>
<evidence type="ECO:0000256" key="6">
    <source>
        <dbReference type="ARBA" id="ARBA00022741"/>
    </source>
</evidence>
<keyword evidence="6" id="KW-0547">Nucleotide-binding</keyword>
<keyword evidence="12" id="KW-1185">Reference proteome</keyword>
<dbReference type="Gene3D" id="3.40.50.300">
    <property type="entry name" value="P-loop containing nucleotide triphosphate hydrolases"/>
    <property type="match status" value="1"/>
</dbReference>
<evidence type="ECO:0000256" key="3">
    <source>
        <dbReference type="ARBA" id="ARBA00022448"/>
    </source>
</evidence>
<dbReference type="SMART" id="SM00382">
    <property type="entry name" value="AAA"/>
    <property type="match status" value="1"/>
</dbReference>
<evidence type="ECO:0000256" key="5">
    <source>
        <dbReference type="ARBA" id="ARBA00022519"/>
    </source>
</evidence>
<keyword evidence="3" id="KW-0813">Transport</keyword>
<evidence type="ECO:0000256" key="1">
    <source>
        <dbReference type="ARBA" id="ARBA00004417"/>
    </source>
</evidence>
<dbReference type="SUPFAM" id="SSF52540">
    <property type="entry name" value="P-loop containing nucleoside triphosphate hydrolases"/>
    <property type="match status" value="1"/>
</dbReference>
<protein>
    <submittedName>
        <fullName evidence="11">Murein tripeptide ABC transporter/oligopeptide ABC transporter ATP binding subunit OppD</fullName>
    </submittedName>
</protein>
<dbReference type="Pfam" id="PF08352">
    <property type="entry name" value="oligo_HPY"/>
    <property type="match status" value="1"/>
</dbReference>
<dbReference type="PROSITE" id="PS00211">
    <property type="entry name" value="ABC_TRANSPORTER_1"/>
    <property type="match status" value="1"/>
</dbReference>
<reference evidence="11 12" key="1">
    <citation type="submission" date="2022-09" db="EMBL/GenBank/DDBJ databases">
        <authorList>
            <person name="Kop L."/>
        </authorList>
    </citation>
    <scope>NUCLEOTIDE SEQUENCE [LARGE SCALE GENOMIC DNA]</scope>
    <source>
        <strain evidence="11 12">347</strain>
    </source>
</reference>
<dbReference type="InterPro" id="IPR017871">
    <property type="entry name" value="ABC_transporter-like_CS"/>
</dbReference>
<evidence type="ECO:0000256" key="8">
    <source>
        <dbReference type="ARBA" id="ARBA00022967"/>
    </source>
</evidence>
<keyword evidence="9" id="KW-0472">Membrane</keyword>
<gene>
    <name evidence="11" type="primary">oppD</name>
    <name evidence="11" type="ORF">NSPWAT_0857</name>
</gene>
<name>A0ABN8W0K1_9BACT</name>
<keyword evidence="4" id="KW-1003">Cell membrane</keyword>
<evidence type="ECO:0000256" key="2">
    <source>
        <dbReference type="ARBA" id="ARBA00005417"/>
    </source>
</evidence>
<dbReference type="RefSeq" id="WP_282010636.1">
    <property type="nucleotide sequence ID" value="NZ_OX336137.1"/>
</dbReference>
<dbReference type="InterPro" id="IPR003439">
    <property type="entry name" value="ABC_transporter-like_ATP-bd"/>
</dbReference>
<keyword evidence="8" id="KW-1278">Translocase</keyword>
<sequence>MTPATPELEIRNLKVTFRTHGGEVPAVNGISYQLASGETLAVVGESGSGKTVSALSILRLIPEPPGRIVSGNVLFRGRDLLQLDAPGLRRIRGNDIGMVFQEPMTSLNPVLTVGEQIMETLRAHKSLTAGETRDQMIELLRQVDIPAPQTQWKRYPHELSGGQRQRAMIAMALSCDPSLLIADEPTTALDVLVQAQILDLLDQIKQQRQMSVLMITHDLGLVANIAQRVLIMYAGEIVESGPVRDLFRKPRHPYTLGLIQSIPRPGAKSAHQRFHEMKGNVPAPGALPGGCPFHPRCPSAQKKCETEKPMLEDIEPGHKVSCWFPND</sequence>
<organism evidence="11 12">
    <name type="scientific">Nitrospina watsonii</name>
    <dbReference type="NCBI Taxonomy" id="1323948"/>
    <lineage>
        <taxon>Bacteria</taxon>
        <taxon>Pseudomonadati</taxon>
        <taxon>Nitrospinota/Tectimicrobiota group</taxon>
        <taxon>Nitrospinota</taxon>
        <taxon>Nitrospinia</taxon>
        <taxon>Nitrospinales</taxon>
        <taxon>Nitrospinaceae</taxon>
        <taxon>Nitrospina</taxon>
    </lineage>
</organism>
<evidence type="ECO:0000256" key="7">
    <source>
        <dbReference type="ARBA" id="ARBA00022840"/>
    </source>
</evidence>
<evidence type="ECO:0000256" key="9">
    <source>
        <dbReference type="ARBA" id="ARBA00023136"/>
    </source>
</evidence>
<keyword evidence="5" id="KW-0997">Cell inner membrane</keyword>
<evidence type="ECO:0000313" key="12">
    <source>
        <dbReference type="Proteomes" id="UP001157733"/>
    </source>
</evidence>
<dbReference type="CDD" id="cd03257">
    <property type="entry name" value="ABC_NikE_OppD_transporters"/>
    <property type="match status" value="1"/>
</dbReference>
<dbReference type="Proteomes" id="UP001157733">
    <property type="component" value="Chromosome"/>
</dbReference>
<dbReference type="EMBL" id="OX336137">
    <property type="protein sequence ID" value="CAI2717716.1"/>
    <property type="molecule type" value="Genomic_DNA"/>
</dbReference>
<dbReference type="PANTHER" id="PTHR43297">
    <property type="entry name" value="OLIGOPEPTIDE TRANSPORT ATP-BINDING PROTEIN APPD"/>
    <property type="match status" value="1"/>
</dbReference>
<keyword evidence="7" id="KW-0067">ATP-binding</keyword>
<dbReference type="InterPro" id="IPR003593">
    <property type="entry name" value="AAA+_ATPase"/>
</dbReference>
<accession>A0ABN8W0K1</accession>
<feature type="domain" description="ABC transporter" evidence="10">
    <location>
        <begin position="10"/>
        <end position="259"/>
    </location>
</feature>
<evidence type="ECO:0000256" key="4">
    <source>
        <dbReference type="ARBA" id="ARBA00022475"/>
    </source>
</evidence>
<dbReference type="NCBIfam" id="TIGR01727">
    <property type="entry name" value="oligo_HPY"/>
    <property type="match status" value="1"/>
</dbReference>
<dbReference type="InterPro" id="IPR027417">
    <property type="entry name" value="P-loop_NTPase"/>
</dbReference>
<dbReference type="InterPro" id="IPR013563">
    <property type="entry name" value="Oligopep_ABC_C"/>
</dbReference>
<dbReference type="PANTHER" id="PTHR43297:SF14">
    <property type="entry name" value="ATPASE AAA-TYPE CORE DOMAIN-CONTAINING PROTEIN"/>
    <property type="match status" value="1"/>
</dbReference>